<dbReference type="InterPro" id="IPR036259">
    <property type="entry name" value="MFS_trans_sf"/>
</dbReference>
<keyword evidence="4 5" id="KW-0472">Membrane</keyword>
<evidence type="ECO:0000256" key="4">
    <source>
        <dbReference type="ARBA" id="ARBA00023136"/>
    </source>
</evidence>
<reference evidence="7 8" key="1">
    <citation type="journal article" date="2014" name="Genome Announc.">
        <title>Draft Genome Sequence of the Sulfolobales Archaeon AZ1, Obtained through Metagenomic Analysis of a Mexican Hot Spring.</title>
        <authorList>
            <person name="Servin-Garciduenas L.E."/>
            <person name="Martinez-Romero E."/>
        </authorList>
    </citation>
    <scope>NUCLEOTIDE SEQUENCE [LARGE SCALE GENOMIC DNA]</scope>
    <source>
        <strain evidence="7">AZ1-illumnia</strain>
    </source>
</reference>
<comment type="subcellular location">
    <subcellularLocation>
        <location evidence="1">Membrane</location>
        <topology evidence="1">Multi-pass membrane protein</topology>
    </subcellularLocation>
</comment>
<protein>
    <recommendedName>
        <fullName evidence="6">Major facilitator superfamily (MFS) profile domain-containing protein</fullName>
    </recommendedName>
</protein>
<evidence type="ECO:0000256" key="2">
    <source>
        <dbReference type="ARBA" id="ARBA00022692"/>
    </source>
</evidence>
<keyword evidence="8" id="KW-1185">Reference proteome</keyword>
<dbReference type="PANTHER" id="PTHR23508:SF10">
    <property type="entry name" value="CARBOXYLIC ACID TRANSPORTER PROTEIN HOMOLOG"/>
    <property type="match status" value="1"/>
</dbReference>
<accession>W7KJZ5</accession>
<keyword evidence="2 5" id="KW-0812">Transmembrane</keyword>
<sequence>MNRKDALRLFSVLIIFLLSAYCMYSITFVLLDIAKAFSVSLSAVVVAVTLSWIGGAFGGFIFGILADKFGRKRACFCPSFSFQFLQF</sequence>
<dbReference type="PANTHER" id="PTHR23508">
    <property type="entry name" value="CARBOXYLIC ACID TRANSPORTER PROTEIN HOMOLOG"/>
    <property type="match status" value="1"/>
</dbReference>
<evidence type="ECO:0000256" key="1">
    <source>
        <dbReference type="ARBA" id="ARBA00004141"/>
    </source>
</evidence>
<dbReference type="Gene3D" id="1.20.1250.20">
    <property type="entry name" value="MFS general substrate transporter like domains"/>
    <property type="match status" value="1"/>
</dbReference>
<gene>
    <name evidence="7" type="ORF">ASUL_08924</name>
</gene>
<dbReference type="SUPFAM" id="SSF103473">
    <property type="entry name" value="MFS general substrate transporter"/>
    <property type="match status" value="1"/>
</dbReference>
<organism evidence="7 8">
    <name type="scientific">Candidatus Aramenus sulfurataquae</name>
    <dbReference type="NCBI Taxonomy" id="1326980"/>
    <lineage>
        <taxon>Archaea</taxon>
        <taxon>Thermoproteota</taxon>
        <taxon>Thermoprotei</taxon>
        <taxon>Sulfolobales</taxon>
        <taxon>Sulfolobaceae</taxon>
        <taxon>Candidatus Aramenus</taxon>
    </lineage>
</organism>
<keyword evidence="3 5" id="KW-1133">Transmembrane helix</keyword>
<name>W7KJZ5_9CREN</name>
<feature type="transmembrane region" description="Helical" evidence="5">
    <location>
        <begin position="7"/>
        <end position="31"/>
    </location>
</feature>
<feature type="domain" description="Major facilitator superfamily (MFS) profile" evidence="6">
    <location>
        <begin position="8"/>
        <end position="87"/>
    </location>
</feature>
<feature type="transmembrane region" description="Helical" evidence="5">
    <location>
        <begin position="43"/>
        <end position="66"/>
    </location>
</feature>
<evidence type="ECO:0000259" key="6">
    <source>
        <dbReference type="PROSITE" id="PS50850"/>
    </source>
</evidence>
<evidence type="ECO:0000313" key="8">
    <source>
        <dbReference type="Proteomes" id="UP000054284"/>
    </source>
</evidence>
<proteinExistence type="predicted"/>
<evidence type="ECO:0000313" key="7">
    <source>
        <dbReference type="EMBL" id="EWG06558.1"/>
    </source>
</evidence>
<dbReference type="InterPro" id="IPR020846">
    <property type="entry name" value="MFS_dom"/>
</dbReference>
<evidence type="ECO:0000256" key="3">
    <source>
        <dbReference type="ARBA" id="ARBA00022989"/>
    </source>
</evidence>
<dbReference type="Proteomes" id="UP000054284">
    <property type="component" value="Unassembled WGS sequence"/>
</dbReference>
<dbReference type="AlphaFoldDB" id="W7KJZ5"/>
<comment type="caution">
    <text evidence="7">The sequence shown here is derived from an EMBL/GenBank/DDBJ whole genome shotgun (WGS) entry which is preliminary data.</text>
</comment>
<dbReference type="EMBL" id="ASRH01000015">
    <property type="protein sequence ID" value="EWG06558.1"/>
    <property type="molecule type" value="Genomic_DNA"/>
</dbReference>
<dbReference type="GO" id="GO:0046943">
    <property type="term" value="F:carboxylic acid transmembrane transporter activity"/>
    <property type="evidence" value="ECO:0007669"/>
    <property type="project" value="TreeGrafter"/>
</dbReference>
<dbReference type="PROSITE" id="PS50850">
    <property type="entry name" value="MFS"/>
    <property type="match status" value="1"/>
</dbReference>
<evidence type="ECO:0000256" key="5">
    <source>
        <dbReference type="SAM" id="Phobius"/>
    </source>
</evidence>
<dbReference type="GO" id="GO:0005886">
    <property type="term" value="C:plasma membrane"/>
    <property type="evidence" value="ECO:0007669"/>
    <property type="project" value="TreeGrafter"/>
</dbReference>